<evidence type="ECO:0000313" key="5">
    <source>
        <dbReference type="Proteomes" id="UP000216361"/>
    </source>
</evidence>
<sequence>MTKIEKNIEIDANFPNYRLKIAEDSPARDKAIRDPERTSAAILAAATREFAENGYGGARINEIAARADVNKRMLYHYYGGKDALYLAVLESTYVGIRSAEVNLHLTDRDPVDAIRELARFTWQYFLDHPEFLSIISTENLLKAKFLKQCPGITEKHSPLIATITEVLERGHRAGHFRAGADAVQIYLSIAALGYYYLSNHYTTSIIFNRDMVKPEELQRWGTHIADMIVSSLRP</sequence>
<dbReference type="InterPro" id="IPR036271">
    <property type="entry name" value="Tet_transcr_reg_TetR-rel_C_sf"/>
</dbReference>
<keyword evidence="5" id="KW-1185">Reference proteome</keyword>
<organism evidence="4 5">
    <name type="scientific">Elstera cyanobacteriorum</name>
    <dbReference type="NCBI Taxonomy" id="2022747"/>
    <lineage>
        <taxon>Bacteria</taxon>
        <taxon>Pseudomonadati</taxon>
        <taxon>Pseudomonadota</taxon>
        <taxon>Alphaproteobacteria</taxon>
        <taxon>Rhodospirillales</taxon>
        <taxon>Rhodospirillaceae</taxon>
        <taxon>Elstera</taxon>
    </lineage>
</organism>
<dbReference type="Pfam" id="PF00440">
    <property type="entry name" value="TetR_N"/>
    <property type="match status" value="1"/>
</dbReference>
<name>A0A255XRE5_9PROT</name>
<evidence type="ECO:0000256" key="1">
    <source>
        <dbReference type="ARBA" id="ARBA00023125"/>
    </source>
</evidence>
<dbReference type="InterPro" id="IPR041474">
    <property type="entry name" value="NicS_C"/>
</dbReference>
<protein>
    <submittedName>
        <fullName evidence="4">TetR family transcriptional regulator</fullName>
    </submittedName>
</protein>
<dbReference type="PANTHER" id="PTHR30328">
    <property type="entry name" value="TRANSCRIPTIONAL REPRESSOR"/>
    <property type="match status" value="1"/>
</dbReference>
<evidence type="ECO:0000259" key="3">
    <source>
        <dbReference type="PROSITE" id="PS50977"/>
    </source>
</evidence>
<reference evidence="4 5" key="1">
    <citation type="submission" date="2017-07" db="EMBL/GenBank/DDBJ databases">
        <title>Elstera cyanobacteriorum sp. nov., a novel bacterium isolated from cyanobacterial aggregates in a eutrophic lake.</title>
        <authorList>
            <person name="Cai H."/>
        </authorList>
    </citation>
    <scope>NUCLEOTIDE SEQUENCE [LARGE SCALE GENOMIC DNA]</scope>
    <source>
        <strain evidence="4 5">TH019</strain>
    </source>
</reference>
<dbReference type="InterPro" id="IPR001647">
    <property type="entry name" value="HTH_TetR"/>
</dbReference>
<dbReference type="EMBL" id="NOXS01000032">
    <property type="protein sequence ID" value="OYQ18820.1"/>
    <property type="molecule type" value="Genomic_DNA"/>
</dbReference>
<gene>
    <name evidence="4" type="ORF">CHR90_11240</name>
</gene>
<dbReference type="OrthoDB" id="2356263at2"/>
<dbReference type="SUPFAM" id="SSF46689">
    <property type="entry name" value="Homeodomain-like"/>
    <property type="match status" value="1"/>
</dbReference>
<proteinExistence type="predicted"/>
<evidence type="ECO:0000256" key="2">
    <source>
        <dbReference type="PROSITE-ProRule" id="PRU00335"/>
    </source>
</evidence>
<dbReference type="GO" id="GO:0003677">
    <property type="term" value="F:DNA binding"/>
    <property type="evidence" value="ECO:0007669"/>
    <property type="project" value="UniProtKB-UniRule"/>
</dbReference>
<dbReference type="InterPro" id="IPR050109">
    <property type="entry name" value="HTH-type_TetR-like_transc_reg"/>
</dbReference>
<feature type="domain" description="HTH tetR-type" evidence="3">
    <location>
        <begin position="36"/>
        <end position="96"/>
    </location>
</feature>
<dbReference type="AlphaFoldDB" id="A0A255XRE5"/>
<evidence type="ECO:0000313" key="4">
    <source>
        <dbReference type="EMBL" id="OYQ18820.1"/>
    </source>
</evidence>
<feature type="DNA-binding region" description="H-T-H motif" evidence="2">
    <location>
        <begin position="59"/>
        <end position="78"/>
    </location>
</feature>
<dbReference type="SUPFAM" id="SSF48498">
    <property type="entry name" value="Tetracyclin repressor-like, C-terminal domain"/>
    <property type="match status" value="1"/>
</dbReference>
<dbReference type="Proteomes" id="UP000216361">
    <property type="component" value="Unassembled WGS sequence"/>
</dbReference>
<accession>A0A255XRE5</accession>
<comment type="caution">
    <text evidence="4">The sequence shown here is derived from an EMBL/GenBank/DDBJ whole genome shotgun (WGS) entry which is preliminary data.</text>
</comment>
<dbReference type="Pfam" id="PF17938">
    <property type="entry name" value="TetR_C_29"/>
    <property type="match status" value="1"/>
</dbReference>
<dbReference type="PROSITE" id="PS50977">
    <property type="entry name" value="HTH_TETR_2"/>
    <property type="match status" value="1"/>
</dbReference>
<dbReference type="Gene3D" id="1.10.357.10">
    <property type="entry name" value="Tetracycline Repressor, domain 2"/>
    <property type="match status" value="1"/>
</dbReference>
<keyword evidence="1 2" id="KW-0238">DNA-binding</keyword>
<dbReference type="PANTHER" id="PTHR30328:SF54">
    <property type="entry name" value="HTH-TYPE TRANSCRIPTIONAL REPRESSOR SCO4008"/>
    <property type="match status" value="1"/>
</dbReference>
<dbReference type="RefSeq" id="WP_094409085.1">
    <property type="nucleotide sequence ID" value="NZ_BMJZ01000001.1"/>
</dbReference>
<dbReference type="PRINTS" id="PR00455">
    <property type="entry name" value="HTHTETR"/>
</dbReference>
<dbReference type="InterPro" id="IPR009057">
    <property type="entry name" value="Homeodomain-like_sf"/>
</dbReference>